<organism evidence="1 2">
    <name type="scientific">Pseudomonas syringae pv. actinidiae</name>
    <dbReference type="NCBI Taxonomy" id="103796"/>
    <lineage>
        <taxon>Bacteria</taxon>
        <taxon>Pseudomonadati</taxon>
        <taxon>Pseudomonadota</taxon>
        <taxon>Gammaproteobacteria</taxon>
        <taxon>Pseudomonadales</taxon>
        <taxon>Pseudomonadaceae</taxon>
        <taxon>Pseudomonas</taxon>
        <taxon>Pseudomonas syringae</taxon>
    </lineage>
</organism>
<dbReference type="Proteomes" id="UP000248291">
    <property type="component" value="Unassembled WGS sequence"/>
</dbReference>
<evidence type="ECO:0000313" key="1">
    <source>
        <dbReference type="EMBL" id="GBH18318.1"/>
    </source>
</evidence>
<accession>A0AAN4TLW1</accession>
<protein>
    <submittedName>
        <fullName evidence="1">Isoleucyl-tRNA synthetase</fullName>
    </submittedName>
</protein>
<dbReference type="EMBL" id="BGKA01000154">
    <property type="protein sequence ID" value="GBH18318.1"/>
    <property type="molecule type" value="Genomic_DNA"/>
</dbReference>
<reference evidence="1 2" key="1">
    <citation type="submission" date="2018-04" db="EMBL/GenBank/DDBJ databases">
        <title>Draft genome sequence of Pseudomonas syringae pv. actinidiae biovar 3 strains isolated from kiwifruit in Kagawa prefecture.</title>
        <authorList>
            <person name="Tabuchi M."/>
            <person name="Saito M."/>
            <person name="Fujiwara S."/>
            <person name="Sasa N."/>
            <person name="Akimitsu K."/>
            <person name="Gomi K."/>
            <person name="Konishi-Sugita S."/>
            <person name="Hamano K."/>
            <person name="Kataoka I."/>
        </authorList>
    </citation>
    <scope>NUCLEOTIDE SEQUENCE [LARGE SCALE GENOMIC DNA]</scope>
    <source>
        <strain evidence="1 2">MAFF212211</strain>
    </source>
</reference>
<proteinExistence type="predicted"/>
<comment type="caution">
    <text evidence="1">The sequence shown here is derived from an EMBL/GenBank/DDBJ whole genome shotgun (WGS) entry which is preliminary data.</text>
</comment>
<gene>
    <name evidence="1" type="ORF">KPSA3_04299</name>
</gene>
<evidence type="ECO:0000313" key="2">
    <source>
        <dbReference type="Proteomes" id="UP000248291"/>
    </source>
</evidence>
<name>A0AAN4TLW1_PSESF</name>
<sequence>MSIPSLFLTQHHRAQPLYVQSLTWRAHFYSGTIQRLAGRLCKGQRARCVAVQADRIELDGQILTFDRTHQPLLAGANHTRGHFSRVVRAYVAGKYDRTAEVVSAIGVKLAHHRLTQFLSHVADHRARHAVKQQIRLQTLKVFHQQPGSLFVTGQVHIQGSVGFEVLQGHALNTG</sequence>
<dbReference type="AlphaFoldDB" id="A0AAN4TLW1"/>